<dbReference type="Gene3D" id="1.20.1250.20">
    <property type="entry name" value="MFS general substrate transporter like domains"/>
    <property type="match status" value="1"/>
</dbReference>
<comment type="subcellular location">
    <subcellularLocation>
        <location evidence="1">Cell membrane</location>
        <topology evidence="1">Multi-pass membrane protein</topology>
    </subcellularLocation>
</comment>
<name>A0AA95L0N8_9BACL</name>
<accession>A0AA95L0N8</accession>
<reference evidence="3" key="1">
    <citation type="submission" date="2023-05" db="EMBL/GenBank/DDBJ databases">
        <title>Comparative genomics of Bacillaceae isolates and their secondary metabolite potential.</title>
        <authorList>
            <person name="Song L."/>
            <person name="Nielsen L.J."/>
            <person name="Mohite O."/>
            <person name="Xu X."/>
            <person name="Weber T."/>
            <person name="Kovacs A.T."/>
        </authorList>
    </citation>
    <scope>NUCLEOTIDE SEQUENCE</scope>
    <source>
        <strain evidence="3">B2_4</strain>
    </source>
</reference>
<dbReference type="Pfam" id="PF07690">
    <property type="entry name" value="MFS_1"/>
    <property type="match status" value="1"/>
</dbReference>
<dbReference type="SUPFAM" id="SSF103473">
    <property type="entry name" value="MFS general substrate transporter"/>
    <property type="match status" value="1"/>
</dbReference>
<evidence type="ECO:0000256" key="1">
    <source>
        <dbReference type="ARBA" id="ARBA00004651"/>
    </source>
</evidence>
<keyword evidence="2" id="KW-0472">Membrane</keyword>
<organism evidence="3 4">
    <name type="scientific">Paenibacillus woosongensis</name>
    <dbReference type="NCBI Taxonomy" id="307580"/>
    <lineage>
        <taxon>Bacteria</taxon>
        <taxon>Bacillati</taxon>
        <taxon>Bacillota</taxon>
        <taxon>Bacilli</taxon>
        <taxon>Bacillales</taxon>
        <taxon>Paenibacillaceae</taxon>
        <taxon>Paenibacillus</taxon>
    </lineage>
</organism>
<evidence type="ECO:0000313" key="3">
    <source>
        <dbReference type="EMBL" id="WHX47216.1"/>
    </source>
</evidence>
<dbReference type="InterPro" id="IPR036259">
    <property type="entry name" value="MFS_trans_sf"/>
</dbReference>
<proteinExistence type="predicted"/>
<dbReference type="EMBL" id="CP126084">
    <property type="protein sequence ID" value="WHX47216.1"/>
    <property type="molecule type" value="Genomic_DNA"/>
</dbReference>
<keyword evidence="2" id="KW-0812">Transmembrane</keyword>
<keyword evidence="2" id="KW-1133">Transmembrane helix</keyword>
<dbReference type="GO" id="GO:0022857">
    <property type="term" value="F:transmembrane transporter activity"/>
    <property type="evidence" value="ECO:0007669"/>
    <property type="project" value="InterPro"/>
</dbReference>
<dbReference type="Proteomes" id="UP001177943">
    <property type="component" value="Chromosome"/>
</dbReference>
<sequence length="94" mass="10419">MSSTLLVTATDTFAANAAARTDRIKAVTLYTIFVDVGAALGPLLSYCIMSVYDVSTVYFVAGGFLLFMSLVWFIFAKSNPYYYSNESLKHKQSY</sequence>
<dbReference type="GO" id="GO:0005886">
    <property type="term" value="C:plasma membrane"/>
    <property type="evidence" value="ECO:0007669"/>
    <property type="project" value="UniProtKB-SubCell"/>
</dbReference>
<feature type="transmembrane region" description="Helical" evidence="2">
    <location>
        <begin position="56"/>
        <end position="75"/>
    </location>
</feature>
<protein>
    <submittedName>
        <fullName evidence="3">MFS transporter</fullName>
    </submittedName>
</protein>
<gene>
    <name evidence="3" type="ORF">QNH46_13665</name>
</gene>
<dbReference type="RefSeq" id="WP_283924809.1">
    <property type="nucleotide sequence ID" value="NZ_CP126084.1"/>
</dbReference>
<evidence type="ECO:0000313" key="4">
    <source>
        <dbReference type="Proteomes" id="UP001177943"/>
    </source>
</evidence>
<dbReference type="KEGG" id="pwn:QNH46_13665"/>
<evidence type="ECO:0000256" key="2">
    <source>
        <dbReference type="SAM" id="Phobius"/>
    </source>
</evidence>
<feature type="transmembrane region" description="Helical" evidence="2">
    <location>
        <begin position="27"/>
        <end position="49"/>
    </location>
</feature>
<dbReference type="InterPro" id="IPR011701">
    <property type="entry name" value="MFS"/>
</dbReference>
<dbReference type="AlphaFoldDB" id="A0AA95L0N8"/>